<evidence type="ECO:0000256" key="7">
    <source>
        <dbReference type="SAM" id="MobiDB-lite"/>
    </source>
</evidence>
<evidence type="ECO:0000256" key="6">
    <source>
        <dbReference type="RuleBase" id="RU000356"/>
    </source>
</evidence>
<feature type="domain" description="Globin" evidence="8">
    <location>
        <begin position="85"/>
        <end position="234"/>
    </location>
</feature>
<comment type="similarity">
    <text evidence="6">Belongs to the globin family.</text>
</comment>
<keyword evidence="5" id="KW-0408">Iron</keyword>
<keyword evidence="1 6" id="KW-0813">Transport</keyword>
<dbReference type="InterPro" id="IPR050532">
    <property type="entry name" value="Globin-like_OT"/>
</dbReference>
<keyword evidence="10" id="KW-1185">Reference proteome</keyword>
<gene>
    <name evidence="9" type="ORF">FBUS_04288</name>
</gene>
<evidence type="ECO:0000313" key="10">
    <source>
        <dbReference type="Proteomes" id="UP000728185"/>
    </source>
</evidence>
<keyword evidence="3 6" id="KW-0561">Oxygen transport</keyword>
<dbReference type="InterPro" id="IPR000971">
    <property type="entry name" value="Globin"/>
</dbReference>
<organism evidence="9 10">
    <name type="scientific">Fasciolopsis buskii</name>
    <dbReference type="NCBI Taxonomy" id="27845"/>
    <lineage>
        <taxon>Eukaryota</taxon>
        <taxon>Metazoa</taxon>
        <taxon>Spiralia</taxon>
        <taxon>Lophotrochozoa</taxon>
        <taxon>Platyhelminthes</taxon>
        <taxon>Trematoda</taxon>
        <taxon>Digenea</taxon>
        <taxon>Plagiorchiida</taxon>
        <taxon>Echinostomata</taxon>
        <taxon>Echinostomatoidea</taxon>
        <taxon>Fasciolidae</taxon>
        <taxon>Fasciolopsis</taxon>
    </lineage>
</organism>
<accession>A0A8E0VHW5</accession>
<dbReference type="Pfam" id="PF00042">
    <property type="entry name" value="Globin"/>
    <property type="match status" value="1"/>
</dbReference>
<evidence type="ECO:0000256" key="3">
    <source>
        <dbReference type="ARBA" id="ARBA00022621"/>
    </source>
</evidence>
<keyword evidence="2 6" id="KW-0349">Heme</keyword>
<dbReference type="PROSITE" id="PS01033">
    <property type="entry name" value="GLOBIN"/>
    <property type="match status" value="1"/>
</dbReference>
<sequence length="290" mass="33293">MGAEQSRYYSEKPRLPRKRLSLPLQLLTTGNSTVSSSGRRVTLKPASCEISQITPESSCSQQDGHLVADEKSINYQCIRPETELEFTEFEKDVLLSTWPLIDANRLENGWLVFRNAFSIFPELPKFFNFDQPRLDSDEYVGRGNRHILAFMDVFASAIVSLNGGDREHFYERMVLLGARHAAIPGMKTEYFKVFKQAILMTWESLIYEEFTDDVRRAWAHLIDYVIGLLNEGCLVFEEEEEKILLETQSNHRASDSQLLPYGPNTRRRSGQPSVVSMTPEELARFHSLCK</sequence>
<dbReference type="EMBL" id="LUCM01007992">
    <property type="protein sequence ID" value="KAA0189099.1"/>
    <property type="molecule type" value="Genomic_DNA"/>
</dbReference>
<dbReference type="GO" id="GO:0005344">
    <property type="term" value="F:oxygen carrier activity"/>
    <property type="evidence" value="ECO:0007669"/>
    <property type="project" value="UniProtKB-KW"/>
</dbReference>
<evidence type="ECO:0000259" key="8">
    <source>
        <dbReference type="PROSITE" id="PS01033"/>
    </source>
</evidence>
<dbReference type="CDD" id="cd01040">
    <property type="entry name" value="Mb-like"/>
    <property type="match status" value="1"/>
</dbReference>
<evidence type="ECO:0000256" key="5">
    <source>
        <dbReference type="ARBA" id="ARBA00023004"/>
    </source>
</evidence>
<dbReference type="InterPro" id="IPR012292">
    <property type="entry name" value="Globin/Proto"/>
</dbReference>
<evidence type="ECO:0000256" key="4">
    <source>
        <dbReference type="ARBA" id="ARBA00022723"/>
    </source>
</evidence>
<dbReference type="InterPro" id="IPR044399">
    <property type="entry name" value="Mb-like_M"/>
</dbReference>
<evidence type="ECO:0000256" key="2">
    <source>
        <dbReference type="ARBA" id="ARBA00022617"/>
    </source>
</evidence>
<dbReference type="PANTHER" id="PTHR46458">
    <property type="entry name" value="BLR2807 PROTEIN"/>
    <property type="match status" value="1"/>
</dbReference>
<proteinExistence type="inferred from homology"/>
<reference evidence="9" key="1">
    <citation type="submission" date="2019-05" db="EMBL/GenBank/DDBJ databases">
        <title>Annotation for the trematode Fasciolopsis buski.</title>
        <authorList>
            <person name="Choi Y.-J."/>
        </authorList>
    </citation>
    <scope>NUCLEOTIDE SEQUENCE</scope>
    <source>
        <strain evidence="9">HT</strain>
        <tissue evidence="9">Whole worm</tissue>
    </source>
</reference>
<dbReference type="Gene3D" id="1.10.490.10">
    <property type="entry name" value="Globins"/>
    <property type="match status" value="1"/>
</dbReference>
<keyword evidence="4" id="KW-0479">Metal-binding</keyword>
<evidence type="ECO:0000313" key="9">
    <source>
        <dbReference type="EMBL" id="KAA0189099.1"/>
    </source>
</evidence>
<dbReference type="OrthoDB" id="436496at2759"/>
<dbReference type="GO" id="GO:0046872">
    <property type="term" value="F:metal ion binding"/>
    <property type="evidence" value="ECO:0007669"/>
    <property type="project" value="UniProtKB-KW"/>
</dbReference>
<protein>
    <submittedName>
        <fullName evidence="9">Neuroglobin</fullName>
    </submittedName>
</protein>
<dbReference type="PANTHER" id="PTHR46458:SF1">
    <property type="entry name" value="GEO09476P1"/>
    <property type="match status" value="1"/>
</dbReference>
<name>A0A8E0VHW5_9TREM</name>
<comment type="caution">
    <text evidence="9">The sequence shown here is derived from an EMBL/GenBank/DDBJ whole genome shotgun (WGS) entry which is preliminary data.</text>
</comment>
<dbReference type="InterPro" id="IPR009050">
    <property type="entry name" value="Globin-like_sf"/>
</dbReference>
<dbReference type="GO" id="GO:0020037">
    <property type="term" value="F:heme binding"/>
    <property type="evidence" value="ECO:0007669"/>
    <property type="project" value="InterPro"/>
</dbReference>
<dbReference type="AlphaFoldDB" id="A0A8E0VHW5"/>
<feature type="region of interest" description="Disordered" evidence="7">
    <location>
        <begin position="254"/>
        <end position="276"/>
    </location>
</feature>
<dbReference type="SUPFAM" id="SSF46458">
    <property type="entry name" value="Globin-like"/>
    <property type="match status" value="1"/>
</dbReference>
<dbReference type="GO" id="GO:0019825">
    <property type="term" value="F:oxygen binding"/>
    <property type="evidence" value="ECO:0007669"/>
    <property type="project" value="InterPro"/>
</dbReference>
<evidence type="ECO:0000256" key="1">
    <source>
        <dbReference type="ARBA" id="ARBA00022448"/>
    </source>
</evidence>
<dbReference type="Proteomes" id="UP000728185">
    <property type="component" value="Unassembled WGS sequence"/>
</dbReference>